<dbReference type="InterPro" id="IPR014710">
    <property type="entry name" value="RmlC-like_jellyroll"/>
</dbReference>
<reference evidence="5" key="2">
    <citation type="submission" date="2021-04" db="EMBL/GenBank/DDBJ databases">
        <authorList>
            <person name="Gilroy R."/>
        </authorList>
    </citation>
    <scope>NUCLEOTIDE SEQUENCE</scope>
    <source>
        <strain evidence="5">ChiSjej1B19-8411</strain>
    </source>
</reference>
<reference evidence="5" key="1">
    <citation type="journal article" date="2021" name="PeerJ">
        <title>Extensive microbial diversity within the chicken gut microbiome revealed by metagenomics and culture.</title>
        <authorList>
            <person name="Gilroy R."/>
            <person name="Ravi A."/>
            <person name="Getino M."/>
            <person name="Pursley I."/>
            <person name="Horton D.L."/>
            <person name="Alikhan N.F."/>
            <person name="Baker D."/>
            <person name="Gharbi K."/>
            <person name="Hall N."/>
            <person name="Watson M."/>
            <person name="Adriaenssens E.M."/>
            <person name="Foster-Nyarko E."/>
            <person name="Jarju S."/>
            <person name="Secka A."/>
            <person name="Antonio M."/>
            <person name="Oren A."/>
            <person name="Chaudhuri R.R."/>
            <person name="La Ragione R."/>
            <person name="Hildebrand F."/>
            <person name="Pallen M.J."/>
        </authorList>
    </citation>
    <scope>NUCLEOTIDE SEQUENCE</scope>
    <source>
        <strain evidence="5">ChiSjej1B19-8411</strain>
    </source>
</reference>
<feature type="domain" description="HTH araC/xylS-type" evidence="4">
    <location>
        <begin position="198"/>
        <end position="296"/>
    </location>
</feature>
<keyword evidence="2" id="KW-0238">DNA-binding</keyword>
<dbReference type="PANTHER" id="PTHR43280:SF28">
    <property type="entry name" value="HTH-TYPE TRANSCRIPTIONAL ACTIVATOR RHAS"/>
    <property type="match status" value="1"/>
</dbReference>
<dbReference type="GO" id="GO:0043565">
    <property type="term" value="F:sequence-specific DNA binding"/>
    <property type="evidence" value="ECO:0007669"/>
    <property type="project" value="InterPro"/>
</dbReference>
<accession>A0A9D1WGF1</accession>
<name>A0A9D1WGF1_9FIRM</name>
<sequence length="309" mass="36637">MFVEELRLNEKKKQQLSIGTPLFPCMCYDQYMDQLIDGEVPWHWQEELEFFVVCQGKAQMECQEMQVEIEEGEGVFIGSGALHRASAMDGKRCKYYSILFQPELIYGMPQGIVDQRYVRPVLECRELSFVKFDRKTEWMQKVLYYVGRAREAFHNGTFGYELLVRENFSRAWYYFVVNTRSMVEKRNQELDEREQRLKDMVKYIYDHYEESVNVAQIAQAAGISESECFRCFRKNLGTSPVEFLLNHRIRTAAGLLRDTGKSVTEISYGVGFNNPSYFTKCFREILNCTPREYRKREKAEERKEMRHDL</sequence>
<dbReference type="InterPro" id="IPR003313">
    <property type="entry name" value="AraC-bd"/>
</dbReference>
<dbReference type="Pfam" id="PF12833">
    <property type="entry name" value="HTH_18"/>
    <property type="match status" value="1"/>
</dbReference>
<dbReference type="InterPro" id="IPR018062">
    <property type="entry name" value="HTH_AraC-typ_CS"/>
</dbReference>
<dbReference type="Gene3D" id="2.60.120.10">
    <property type="entry name" value="Jelly Rolls"/>
    <property type="match status" value="1"/>
</dbReference>
<protein>
    <submittedName>
        <fullName evidence="5">AraC family transcriptional regulator</fullName>
    </submittedName>
</protein>
<dbReference type="Proteomes" id="UP000886817">
    <property type="component" value="Unassembled WGS sequence"/>
</dbReference>
<dbReference type="InterPro" id="IPR037923">
    <property type="entry name" value="HTH-like"/>
</dbReference>
<dbReference type="InterPro" id="IPR018060">
    <property type="entry name" value="HTH_AraC"/>
</dbReference>
<gene>
    <name evidence="5" type="ORF">IAA45_02475</name>
</gene>
<dbReference type="InterPro" id="IPR020449">
    <property type="entry name" value="Tscrpt_reg_AraC-type_HTH"/>
</dbReference>
<dbReference type="AlphaFoldDB" id="A0A9D1WGF1"/>
<evidence type="ECO:0000256" key="2">
    <source>
        <dbReference type="ARBA" id="ARBA00023125"/>
    </source>
</evidence>
<dbReference type="Gene3D" id="1.10.10.60">
    <property type="entry name" value="Homeodomain-like"/>
    <property type="match status" value="2"/>
</dbReference>
<dbReference type="Pfam" id="PF02311">
    <property type="entry name" value="AraC_binding"/>
    <property type="match status" value="1"/>
</dbReference>
<dbReference type="EMBL" id="DXEX01000063">
    <property type="protein sequence ID" value="HIX58563.1"/>
    <property type="molecule type" value="Genomic_DNA"/>
</dbReference>
<dbReference type="GO" id="GO:0003700">
    <property type="term" value="F:DNA-binding transcription factor activity"/>
    <property type="evidence" value="ECO:0007669"/>
    <property type="project" value="InterPro"/>
</dbReference>
<dbReference type="InterPro" id="IPR009057">
    <property type="entry name" value="Homeodomain-like_sf"/>
</dbReference>
<organism evidence="5 6">
    <name type="scientific">Candidatus Blautia gallistercoris</name>
    <dbReference type="NCBI Taxonomy" id="2838490"/>
    <lineage>
        <taxon>Bacteria</taxon>
        <taxon>Bacillati</taxon>
        <taxon>Bacillota</taxon>
        <taxon>Clostridia</taxon>
        <taxon>Lachnospirales</taxon>
        <taxon>Lachnospiraceae</taxon>
        <taxon>Blautia</taxon>
    </lineage>
</organism>
<evidence type="ECO:0000256" key="3">
    <source>
        <dbReference type="ARBA" id="ARBA00023163"/>
    </source>
</evidence>
<dbReference type="SUPFAM" id="SSF46689">
    <property type="entry name" value="Homeodomain-like"/>
    <property type="match status" value="2"/>
</dbReference>
<dbReference type="SUPFAM" id="SSF51215">
    <property type="entry name" value="Regulatory protein AraC"/>
    <property type="match status" value="1"/>
</dbReference>
<dbReference type="SMART" id="SM00342">
    <property type="entry name" value="HTH_ARAC"/>
    <property type="match status" value="1"/>
</dbReference>
<keyword evidence="1" id="KW-0805">Transcription regulation</keyword>
<proteinExistence type="predicted"/>
<evidence type="ECO:0000313" key="6">
    <source>
        <dbReference type="Proteomes" id="UP000886817"/>
    </source>
</evidence>
<comment type="caution">
    <text evidence="5">The sequence shown here is derived from an EMBL/GenBank/DDBJ whole genome shotgun (WGS) entry which is preliminary data.</text>
</comment>
<dbReference type="PANTHER" id="PTHR43280">
    <property type="entry name" value="ARAC-FAMILY TRANSCRIPTIONAL REGULATOR"/>
    <property type="match status" value="1"/>
</dbReference>
<dbReference type="CDD" id="cd02208">
    <property type="entry name" value="cupin_RmlC-like"/>
    <property type="match status" value="1"/>
</dbReference>
<keyword evidence="3" id="KW-0804">Transcription</keyword>
<evidence type="ECO:0000256" key="1">
    <source>
        <dbReference type="ARBA" id="ARBA00023015"/>
    </source>
</evidence>
<evidence type="ECO:0000259" key="4">
    <source>
        <dbReference type="PROSITE" id="PS01124"/>
    </source>
</evidence>
<dbReference type="PROSITE" id="PS01124">
    <property type="entry name" value="HTH_ARAC_FAMILY_2"/>
    <property type="match status" value="1"/>
</dbReference>
<dbReference type="PROSITE" id="PS00041">
    <property type="entry name" value="HTH_ARAC_FAMILY_1"/>
    <property type="match status" value="1"/>
</dbReference>
<dbReference type="PRINTS" id="PR00032">
    <property type="entry name" value="HTHARAC"/>
</dbReference>
<evidence type="ECO:0000313" key="5">
    <source>
        <dbReference type="EMBL" id="HIX58563.1"/>
    </source>
</evidence>